<accession>A0A7S2JJN9</accession>
<protein>
    <submittedName>
        <fullName evidence="1">Uncharacterized protein</fullName>
    </submittedName>
</protein>
<dbReference type="EMBL" id="HBGU01081130">
    <property type="protein sequence ID" value="CAD9548401.1"/>
    <property type="molecule type" value="Transcribed_RNA"/>
</dbReference>
<organism evidence="1">
    <name type="scientific">Haptolina brevifila</name>
    <dbReference type="NCBI Taxonomy" id="156173"/>
    <lineage>
        <taxon>Eukaryota</taxon>
        <taxon>Haptista</taxon>
        <taxon>Haptophyta</taxon>
        <taxon>Prymnesiophyceae</taxon>
        <taxon>Prymnesiales</taxon>
        <taxon>Prymnesiaceae</taxon>
        <taxon>Haptolina</taxon>
    </lineage>
</organism>
<gene>
    <name evidence="1" type="ORF">CBRE1094_LOCUS44299</name>
</gene>
<sequence length="159" mass="16850">MAAASPDRSVHLVANELSGTELAMTLAGCAFDLIPVDDLSALEIGNIYRAQAAGSIPLSTRHLRSVLPLACGRWDLGPPPTNATLSSDADLRRRYLASVVAVGSRKLKKHREAMVEWAAAIHASQDASVVWHTAFAPHWPLSAFPSPLASPSPSPSLLP</sequence>
<evidence type="ECO:0000313" key="1">
    <source>
        <dbReference type="EMBL" id="CAD9548401.1"/>
    </source>
</evidence>
<dbReference type="AlphaFoldDB" id="A0A7S2JJN9"/>
<reference evidence="1" key="1">
    <citation type="submission" date="2021-01" db="EMBL/GenBank/DDBJ databases">
        <authorList>
            <person name="Corre E."/>
            <person name="Pelletier E."/>
            <person name="Niang G."/>
            <person name="Scheremetjew M."/>
            <person name="Finn R."/>
            <person name="Kale V."/>
            <person name="Holt S."/>
            <person name="Cochrane G."/>
            <person name="Meng A."/>
            <person name="Brown T."/>
            <person name="Cohen L."/>
        </authorList>
    </citation>
    <scope>NUCLEOTIDE SEQUENCE</scope>
    <source>
        <strain evidence="1">UTEX LB 985</strain>
    </source>
</reference>
<proteinExistence type="predicted"/>
<name>A0A7S2JJN9_9EUKA</name>